<feature type="compositionally biased region" description="Basic and acidic residues" evidence="1">
    <location>
        <begin position="225"/>
        <end position="234"/>
    </location>
</feature>
<sequence length="287" mass="32061">MMGFGSSGIETTSSWSLWKTMREFIEKARRAAVVDGGLLRSANLSRDRQAQAEIQPSTTTHHAEIEIEIGAYFQPPERGTEGRVEKETKKSRSEPVWKRRNLWRTFGRENSNFQESSRFGVGPNVSLGGLMENSYDKDGNSRILEDITGVNGKSSMGTTRKAKEMCDAQYIPDGKENVPDYKCDTRELHEASDMHEASYMHELSDLHEASVQVGTRGSWRRFQRDKTLPRHEGKLSLISGGKREGGLSPGDSKHMNGSKKVKSDVEHNFTTPDGGLAAAVTQPRRTQ</sequence>
<name>A0A2N9ILJ4_FAGSY</name>
<reference evidence="2" key="1">
    <citation type="submission" date="2018-02" db="EMBL/GenBank/DDBJ databases">
        <authorList>
            <person name="Cohen D.B."/>
            <person name="Kent A.D."/>
        </authorList>
    </citation>
    <scope>NUCLEOTIDE SEQUENCE</scope>
</reference>
<feature type="compositionally biased region" description="Basic and acidic residues" evidence="1">
    <location>
        <begin position="78"/>
        <end position="94"/>
    </location>
</feature>
<dbReference type="AlphaFoldDB" id="A0A2N9ILJ4"/>
<gene>
    <name evidence="2" type="ORF">FSB_LOCUS52743</name>
</gene>
<evidence type="ECO:0000313" key="2">
    <source>
        <dbReference type="EMBL" id="SPD24861.1"/>
    </source>
</evidence>
<organism evidence="2">
    <name type="scientific">Fagus sylvatica</name>
    <name type="common">Beechnut</name>
    <dbReference type="NCBI Taxonomy" id="28930"/>
    <lineage>
        <taxon>Eukaryota</taxon>
        <taxon>Viridiplantae</taxon>
        <taxon>Streptophyta</taxon>
        <taxon>Embryophyta</taxon>
        <taxon>Tracheophyta</taxon>
        <taxon>Spermatophyta</taxon>
        <taxon>Magnoliopsida</taxon>
        <taxon>eudicotyledons</taxon>
        <taxon>Gunneridae</taxon>
        <taxon>Pentapetalae</taxon>
        <taxon>rosids</taxon>
        <taxon>fabids</taxon>
        <taxon>Fagales</taxon>
        <taxon>Fagaceae</taxon>
        <taxon>Fagus</taxon>
    </lineage>
</organism>
<evidence type="ECO:0000256" key="1">
    <source>
        <dbReference type="SAM" id="MobiDB-lite"/>
    </source>
</evidence>
<protein>
    <submittedName>
        <fullName evidence="2">Uncharacterized protein</fullName>
    </submittedName>
</protein>
<feature type="region of interest" description="Disordered" evidence="1">
    <location>
        <begin position="225"/>
        <end position="287"/>
    </location>
</feature>
<accession>A0A2N9ILJ4</accession>
<feature type="region of interest" description="Disordered" evidence="1">
    <location>
        <begin position="74"/>
        <end position="94"/>
    </location>
</feature>
<proteinExistence type="predicted"/>
<dbReference type="EMBL" id="OIVN01006016">
    <property type="protein sequence ID" value="SPD24861.1"/>
    <property type="molecule type" value="Genomic_DNA"/>
</dbReference>